<dbReference type="SUPFAM" id="SSF52540">
    <property type="entry name" value="P-loop containing nucleoside triphosphate hydrolases"/>
    <property type="match status" value="1"/>
</dbReference>
<comment type="caution">
    <text evidence="1">The sequence shown here is derived from an EMBL/GenBank/DDBJ whole genome shotgun (WGS) entry which is preliminary data.</text>
</comment>
<dbReference type="RefSeq" id="WP_006804592.1">
    <property type="nucleotide sequence ID" value="NZ_GG700632.1"/>
</dbReference>
<dbReference type="STRING" id="634994.GCWU000323_01256"/>
<dbReference type="AlphaFoldDB" id="C9MXK8"/>
<accession>C9MXK8</accession>
<dbReference type="eggNOG" id="ENOG5033K21">
    <property type="taxonomic scope" value="Bacteria"/>
</dbReference>
<reference evidence="1 2" key="1">
    <citation type="submission" date="2009-09" db="EMBL/GenBank/DDBJ databases">
        <authorList>
            <person name="Weinstock G."/>
            <person name="Sodergren E."/>
            <person name="Clifton S."/>
            <person name="Fulton L."/>
            <person name="Fulton B."/>
            <person name="Courtney L."/>
            <person name="Fronick C."/>
            <person name="Harrison M."/>
            <person name="Strong C."/>
            <person name="Farmer C."/>
            <person name="Delahaunty K."/>
            <person name="Markovic C."/>
            <person name="Hall O."/>
            <person name="Minx P."/>
            <person name="Tomlinson C."/>
            <person name="Mitreva M."/>
            <person name="Nelson J."/>
            <person name="Hou S."/>
            <person name="Wollam A."/>
            <person name="Pepin K.H."/>
            <person name="Johnson M."/>
            <person name="Bhonagiri V."/>
            <person name="Nash W.E."/>
            <person name="Warren W."/>
            <person name="Chinwalla A."/>
            <person name="Mardis E.R."/>
            <person name="Wilson R.K."/>
        </authorList>
    </citation>
    <scope>NUCLEOTIDE SEQUENCE [LARGE SCALE GENOMIC DNA]</scope>
    <source>
        <strain evidence="1 2">F0254</strain>
    </source>
</reference>
<dbReference type="EMBL" id="ACVB02000009">
    <property type="protein sequence ID" value="EEX74617.1"/>
    <property type="molecule type" value="Genomic_DNA"/>
</dbReference>
<dbReference type="Proteomes" id="UP000006233">
    <property type="component" value="Unassembled WGS sequence"/>
</dbReference>
<sequence>MEFYLLEFRLNGIKNIEKTIEISFYKQDIRNFNRENYNVKGIFGRNGIGKTAVIKGIEILRNIVLDSDYLILKSSLLNEIISKKLKECYLSAEFLVVDKNNKKHIFEHSISLKIENGKIIITKEIINKKS</sequence>
<organism evidence="1 2">
    <name type="scientific">Leptotrichia hofstadii F0254</name>
    <dbReference type="NCBI Taxonomy" id="634994"/>
    <lineage>
        <taxon>Bacteria</taxon>
        <taxon>Fusobacteriati</taxon>
        <taxon>Fusobacteriota</taxon>
        <taxon>Fusobacteriia</taxon>
        <taxon>Fusobacteriales</taxon>
        <taxon>Leptotrichiaceae</taxon>
        <taxon>Leptotrichia</taxon>
    </lineage>
</organism>
<dbReference type="InterPro" id="IPR027417">
    <property type="entry name" value="P-loop_NTPase"/>
</dbReference>
<evidence type="ECO:0000313" key="1">
    <source>
        <dbReference type="EMBL" id="EEX74617.1"/>
    </source>
</evidence>
<gene>
    <name evidence="1" type="ORF">GCWU000323_01256</name>
</gene>
<proteinExistence type="predicted"/>
<evidence type="ECO:0008006" key="3">
    <source>
        <dbReference type="Google" id="ProtNLM"/>
    </source>
</evidence>
<protein>
    <recommendedName>
        <fullName evidence="3">Rad50/SbcC-type AAA domain-containing protein</fullName>
    </recommendedName>
</protein>
<name>C9MXK8_9FUSO</name>
<dbReference type="Gene3D" id="3.40.50.300">
    <property type="entry name" value="P-loop containing nucleotide triphosphate hydrolases"/>
    <property type="match status" value="1"/>
</dbReference>
<evidence type="ECO:0000313" key="2">
    <source>
        <dbReference type="Proteomes" id="UP000006233"/>
    </source>
</evidence>
<dbReference type="HOGENOM" id="CLU_1935424_0_0_0"/>